<dbReference type="InterPro" id="IPR026444">
    <property type="entry name" value="Secre_tail"/>
</dbReference>
<evidence type="ECO:0000313" key="4">
    <source>
        <dbReference type="Proteomes" id="UP000019423"/>
    </source>
</evidence>
<accession>W8FCC7</accession>
<evidence type="ECO:0000256" key="1">
    <source>
        <dbReference type="SAM" id="SignalP"/>
    </source>
</evidence>
<dbReference type="PANTHER" id="PTHR41339:SF1">
    <property type="entry name" value="SECRETED PROTEIN"/>
    <property type="match status" value="1"/>
</dbReference>
<dbReference type="STRING" id="1227739.Hsw_3750"/>
<keyword evidence="4" id="KW-1185">Reference proteome</keyword>
<name>W8FCC7_9BACT</name>
<dbReference type="Proteomes" id="UP000019423">
    <property type="component" value="Chromosome"/>
</dbReference>
<protein>
    <recommendedName>
        <fullName evidence="2">Secretion system C-terminal sorting domain-containing protein</fullName>
    </recommendedName>
</protein>
<dbReference type="HOGENOM" id="CLU_034925_0_0_10"/>
<dbReference type="PATRIC" id="fig|1227739.3.peg.3907"/>
<sequence>MYPSFKYTRTTMKKILLPALLACAVATTAPVSQARAQTVCPAAPTATVVSGNITQNTTWSSANVYLLSGFVYVKAGATLTIPAGTIIKGDKATKGSLIVEQGARLIAEGTASQPIVFTSNEPAGSRARGDWGGIIICGRAPVNLAGTPVVEGGVGSTYGGTDANDNSGSLKYVRIEFPGIAFQPNSEINGLTLAGVGAGTQIDYVQVYGSGDDSFEWFGGTVNAKHLVAVAATDDDFDTDNGFQGKVQYGLIVREQNTADVSGSTAFESDNDAGGSANTPQTAPIFSNVTALLRTPIGAAANFTRAMHLRRNTSISIFNTVLSGWPTGLTLDGAAAQANATNGGLVLKNNVLANMTTRNFEAAGVTTYDVAGFWNAAANSNTVYSTATDLGLNAGNFTPDADVIQDFLPTSTSPLRTGAAFTDAKLADSFFEKTGTFRGAFGTVNWVAGWTNFNPQTTCYNRPGITLAAKAASDQLQQLTVSPNPSAGQASLNFELKRSGTASVRVLDVTGRTVATVLTDGKLAAGTQQVALPTTLQAGVYMAQIITNETSQSVRFVVAK</sequence>
<proteinExistence type="predicted"/>
<keyword evidence="1" id="KW-0732">Signal</keyword>
<evidence type="ECO:0000313" key="3">
    <source>
        <dbReference type="EMBL" id="AHJ99345.1"/>
    </source>
</evidence>
<evidence type="ECO:0000259" key="2">
    <source>
        <dbReference type="Pfam" id="PF18962"/>
    </source>
</evidence>
<organism evidence="3 4">
    <name type="scientific">Hymenobacter swuensis DY53</name>
    <dbReference type="NCBI Taxonomy" id="1227739"/>
    <lineage>
        <taxon>Bacteria</taxon>
        <taxon>Pseudomonadati</taxon>
        <taxon>Bacteroidota</taxon>
        <taxon>Cytophagia</taxon>
        <taxon>Cytophagales</taxon>
        <taxon>Hymenobacteraceae</taxon>
        <taxon>Hymenobacter</taxon>
    </lineage>
</organism>
<reference evidence="3 4" key="1">
    <citation type="submission" date="2014-01" db="EMBL/GenBank/DDBJ databases">
        <title>Complete genome sequence of ionizing-radiation resistance bacterium Hymenobacter swuensis DY53.</title>
        <authorList>
            <person name="Jung J.-H."/>
            <person name="Jeong S.-W."/>
            <person name="Joe M.-H."/>
            <person name="Cho y.-j."/>
            <person name="Kim M.-K."/>
            <person name="Lim S.-Y."/>
        </authorList>
    </citation>
    <scope>NUCLEOTIDE SEQUENCE [LARGE SCALE GENOMIC DNA]</scope>
    <source>
        <strain evidence="3 4">DY53</strain>
    </source>
</reference>
<dbReference type="PANTHER" id="PTHR41339">
    <property type="entry name" value="LIPL48"/>
    <property type="match status" value="1"/>
</dbReference>
<gene>
    <name evidence="3" type="ORF">Hsw_3750</name>
</gene>
<dbReference type="EMBL" id="CP007145">
    <property type="protein sequence ID" value="AHJ99345.1"/>
    <property type="molecule type" value="Genomic_DNA"/>
</dbReference>
<dbReference type="eggNOG" id="COG5492">
    <property type="taxonomic scope" value="Bacteria"/>
</dbReference>
<feature type="domain" description="Secretion system C-terminal sorting" evidence="2">
    <location>
        <begin position="482"/>
        <end position="558"/>
    </location>
</feature>
<dbReference type="NCBIfam" id="TIGR04183">
    <property type="entry name" value="Por_Secre_tail"/>
    <property type="match status" value="1"/>
</dbReference>
<dbReference type="KEGG" id="hsw:Hsw_3750"/>
<dbReference type="AlphaFoldDB" id="W8FCC7"/>
<feature type="chain" id="PRO_5004908407" description="Secretion system C-terminal sorting domain-containing protein" evidence="1">
    <location>
        <begin position="35"/>
        <end position="560"/>
    </location>
</feature>
<feature type="signal peptide" evidence="1">
    <location>
        <begin position="1"/>
        <end position="34"/>
    </location>
</feature>
<dbReference type="Pfam" id="PF18962">
    <property type="entry name" value="Por_Secre_tail"/>
    <property type="match status" value="1"/>
</dbReference>